<feature type="region of interest" description="Disordered" evidence="4">
    <location>
        <begin position="369"/>
        <end position="389"/>
    </location>
</feature>
<reference evidence="7" key="1">
    <citation type="submission" date="2013-01" db="EMBL/GenBank/DDBJ databases">
        <title>Draft Genome Sequence of a Mulberry Tree, Morus notabilis C.K. Schneid.</title>
        <authorList>
            <person name="He N."/>
            <person name="Zhao S."/>
        </authorList>
    </citation>
    <scope>NUCLEOTIDE SEQUENCE</scope>
</reference>
<dbReference type="PROSITE" id="PS50600">
    <property type="entry name" value="ULP_PROTEASE"/>
    <property type="match status" value="1"/>
</dbReference>
<dbReference type="Gene3D" id="1.10.418.20">
    <property type="match status" value="1"/>
</dbReference>
<evidence type="ECO:0000256" key="3">
    <source>
        <dbReference type="ARBA" id="ARBA00022801"/>
    </source>
</evidence>
<dbReference type="PANTHER" id="PTHR47764">
    <property type="entry name" value="UBIQUITIN-LIKE-SPECIFIC PROTEASE 2B-RELATED"/>
    <property type="match status" value="1"/>
</dbReference>
<proteinExistence type="inferred from homology"/>
<dbReference type="Proteomes" id="UP000030645">
    <property type="component" value="Unassembled WGS sequence"/>
</dbReference>
<gene>
    <name evidence="6" type="ORF">L484_007694</name>
</gene>
<name>W9SLW5_9ROSA</name>
<evidence type="ECO:0000313" key="7">
    <source>
        <dbReference type="Proteomes" id="UP000030645"/>
    </source>
</evidence>
<comment type="similarity">
    <text evidence="1">Belongs to the peptidase C48 family.</text>
</comment>
<dbReference type="PANTHER" id="PTHR47764:SF2">
    <property type="entry name" value="UBIQUITIN-LIKE PROTEASE FAMILY PROFILE DOMAIN-CONTAINING PROTEIN"/>
    <property type="match status" value="1"/>
</dbReference>
<evidence type="ECO:0000256" key="4">
    <source>
        <dbReference type="SAM" id="MobiDB-lite"/>
    </source>
</evidence>
<evidence type="ECO:0000256" key="1">
    <source>
        <dbReference type="ARBA" id="ARBA00005234"/>
    </source>
</evidence>
<dbReference type="AlphaFoldDB" id="W9SLW5"/>
<dbReference type="GO" id="GO:0008234">
    <property type="term" value="F:cysteine-type peptidase activity"/>
    <property type="evidence" value="ECO:0007669"/>
    <property type="project" value="InterPro"/>
</dbReference>
<dbReference type="Pfam" id="PF02902">
    <property type="entry name" value="Peptidase_C48"/>
    <property type="match status" value="1"/>
</dbReference>
<evidence type="ECO:0000259" key="5">
    <source>
        <dbReference type="PROSITE" id="PS50600"/>
    </source>
</evidence>
<dbReference type="EMBL" id="KE345799">
    <property type="protein sequence ID" value="EXC16649.1"/>
    <property type="molecule type" value="Genomic_DNA"/>
</dbReference>
<dbReference type="InterPro" id="IPR038765">
    <property type="entry name" value="Papain-like_cys_pep_sf"/>
</dbReference>
<evidence type="ECO:0000313" key="6">
    <source>
        <dbReference type="EMBL" id="EXC16649.1"/>
    </source>
</evidence>
<feature type="region of interest" description="Disordered" evidence="4">
    <location>
        <begin position="411"/>
        <end position="433"/>
    </location>
</feature>
<keyword evidence="2 6" id="KW-0645">Protease</keyword>
<dbReference type="STRING" id="981085.W9SLW5"/>
<keyword evidence="3" id="KW-0378">Hydrolase</keyword>
<keyword evidence="7" id="KW-1185">Reference proteome</keyword>
<feature type="compositionally biased region" description="Basic and acidic residues" evidence="4">
    <location>
        <begin position="373"/>
        <end position="383"/>
    </location>
</feature>
<dbReference type="GO" id="GO:0006508">
    <property type="term" value="P:proteolysis"/>
    <property type="evidence" value="ECO:0007669"/>
    <property type="project" value="UniProtKB-KW"/>
</dbReference>
<sequence length="576" mass="63069">MASRDENCCWTVLNRSSMVVLSDPPSVSPFSSSASTFLAAIVPGIRSDTNLIGLREESIEIRAELGLIIINQTSSITVNYSYLWEEWKERRKETSEEMSSRFHNLRFVSLELPQQENSFDCGLFLLHYLELFLAEVPSNFSPFKITKSSNFLNINWFPPSEASLKRTLIQRLIFDLLEKRSREVSSSPSSDEDPLPYSNRNDVAMEFLSTRCNPGLSCQDNLSSSQAGQGIEMTLLSSSSMRPSQCVNDSGLVLKDLFDPGASAGSLMGQCQSFDQKSSYYRLNGAISQLEEDTETGEQFMFLPSGESGCQLAGITSQTCGIPYPPKNYGGDTYDIGISLQAEHRDMESSSDCVSDDSSDVAITETFPVVERSSPKQEEKTDEQSSQPVENIAIVTEGLVSASHVLPEGPAAEASHKQVGNEVLPDEPDGQVSQNDDVMLVGNGVLPDVLDAQAAQNHDMMPVGNESGLPIPSFLEYPDMTMPQDSIREDNGVGSNDGLQVIENDLVDPDLPRQQPAKKPRLAPSSEDSCHGVQMIDNGLVIPGSLGQQPAEKLRLSPSMEVKTRVVESLDEDSHL</sequence>
<feature type="region of interest" description="Disordered" evidence="4">
    <location>
        <begin position="509"/>
        <end position="531"/>
    </location>
</feature>
<feature type="domain" description="Ubiquitin-like protease family profile" evidence="5">
    <location>
        <begin position="1"/>
        <end position="132"/>
    </location>
</feature>
<protein>
    <submittedName>
        <fullName evidence="6">Putative ubiquitin-like-specific protease 2B</fullName>
    </submittedName>
</protein>
<dbReference type="eggNOG" id="KOG0779">
    <property type="taxonomic scope" value="Eukaryota"/>
</dbReference>
<accession>W9SLW5</accession>
<dbReference type="SUPFAM" id="SSF54001">
    <property type="entry name" value="Cysteine proteinases"/>
    <property type="match status" value="1"/>
</dbReference>
<evidence type="ECO:0000256" key="2">
    <source>
        <dbReference type="ARBA" id="ARBA00022670"/>
    </source>
</evidence>
<dbReference type="InterPro" id="IPR003653">
    <property type="entry name" value="Peptidase_C48_C"/>
</dbReference>
<organism evidence="6 7">
    <name type="scientific">Morus notabilis</name>
    <dbReference type="NCBI Taxonomy" id="981085"/>
    <lineage>
        <taxon>Eukaryota</taxon>
        <taxon>Viridiplantae</taxon>
        <taxon>Streptophyta</taxon>
        <taxon>Embryophyta</taxon>
        <taxon>Tracheophyta</taxon>
        <taxon>Spermatophyta</taxon>
        <taxon>Magnoliopsida</taxon>
        <taxon>eudicotyledons</taxon>
        <taxon>Gunneridae</taxon>
        <taxon>Pentapetalae</taxon>
        <taxon>rosids</taxon>
        <taxon>fabids</taxon>
        <taxon>Rosales</taxon>
        <taxon>Moraceae</taxon>
        <taxon>Moreae</taxon>
        <taxon>Morus</taxon>
    </lineage>
</organism>